<evidence type="ECO:0000256" key="4">
    <source>
        <dbReference type="ARBA" id="ARBA00022679"/>
    </source>
</evidence>
<evidence type="ECO:0000256" key="10">
    <source>
        <dbReference type="ARBA" id="ARBA00023012"/>
    </source>
</evidence>
<dbReference type="OrthoDB" id="2062925at2"/>
<dbReference type="Gene3D" id="3.30.565.10">
    <property type="entry name" value="Histidine kinase-like ATPase, C-terminal domain"/>
    <property type="match status" value="1"/>
</dbReference>
<organism evidence="14 15">
    <name type="scientific">Paenibacillus pectinilyticus</name>
    <dbReference type="NCBI Taxonomy" id="512399"/>
    <lineage>
        <taxon>Bacteria</taxon>
        <taxon>Bacillati</taxon>
        <taxon>Bacillota</taxon>
        <taxon>Bacilli</taxon>
        <taxon>Bacillales</taxon>
        <taxon>Paenibacillaceae</taxon>
        <taxon>Paenibacillus</taxon>
    </lineage>
</organism>
<keyword evidence="9 12" id="KW-1133">Transmembrane helix</keyword>
<dbReference type="Proteomes" id="UP000093309">
    <property type="component" value="Unassembled WGS sequence"/>
</dbReference>
<dbReference type="Gene3D" id="3.30.450.20">
    <property type="entry name" value="PAS domain"/>
    <property type="match status" value="1"/>
</dbReference>
<evidence type="ECO:0000256" key="8">
    <source>
        <dbReference type="ARBA" id="ARBA00022840"/>
    </source>
</evidence>
<dbReference type="SMART" id="SM00304">
    <property type="entry name" value="HAMP"/>
    <property type="match status" value="1"/>
</dbReference>
<dbReference type="InterPro" id="IPR010559">
    <property type="entry name" value="Sig_transdc_His_kin_internal"/>
</dbReference>
<keyword evidence="11 12" id="KW-0472">Membrane</keyword>
<dbReference type="Pfam" id="PF00672">
    <property type="entry name" value="HAMP"/>
    <property type="match status" value="1"/>
</dbReference>
<name>A0A1C1A3F3_9BACL</name>
<dbReference type="CDD" id="cd06225">
    <property type="entry name" value="HAMP"/>
    <property type="match status" value="1"/>
</dbReference>
<dbReference type="InterPro" id="IPR003660">
    <property type="entry name" value="HAMP_dom"/>
</dbReference>
<evidence type="ECO:0000256" key="6">
    <source>
        <dbReference type="ARBA" id="ARBA00022741"/>
    </source>
</evidence>
<keyword evidence="3" id="KW-0597">Phosphoprotein</keyword>
<keyword evidence="8" id="KW-0067">ATP-binding</keyword>
<keyword evidence="4" id="KW-0808">Transferase</keyword>
<evidence type="ECO:0000259" key="13">
    <source>
        <dbReference type="PROSITE" id="PS50885"/>
    </source>
</evidence>
<evidence type="ECO:0000313" key="14">
    <source>
        <dbReference type="EMBL" id="OCT15089.1"/>
    </source>
</evidence>
<evidence type="ECO:0000256" key="1">
    <source>
        <dbReference type="ARBA" id="ARBA00004651"/>
    </source>
</evidence>
<dbReference type="InterPro" id="IPR036890">
    <property type="entry name" value="HATPase_C_sf"/>
</dbReference>
<dbReference type="Gene3D" id="1.10.8.500">
    <property type="entry name" value="HAMP domain in histidine kinase"/>
    <property type="match status" value="1"/>
</dbReference>
<dbReference type="PANTHER" id="PTHR34220">
    <property type="entry name" value="SENSOR HISTIDINE KINASE YPDA"/>
    <property type="match status" value="1"/>
</dbReference>
<dbReference type="GO" id="GO:0005524">
    <property type="term" value="F:ATP binding"/>
    <property type="evidence" value="ECO:0007669"/>
    <property type="project" value="UniProtKB-KW"/>
</dbReference>
<evidence type="ECO:0000256" key="9">
    <source>
        <dbReference type="ARBA" id="ARBA00022989"/>
    </source>
</evidence>
<sequence>MIFARLVSIFLAVLFPLLAIGYSVYNWGLQAVKNEITSSYQAQVDFYRENLEQELQRIRLLQFNMLNDSTVNILEVANTQLTNYEQDMDLIHVQERVESIKYSSRYISHVTVLMPALNKSVSDLNIHEMRPSDNTLIHSVMTNPKDQIHEIDGSLWLLVSSFQDVAKDSSSRFTIIGVELSKDYLQQMLQELQIQQGSNAYLFSWNPPFSIVADQAHTQADQIAAILQSHPLKNSPEGYESFSVDKEPYVMTYASSSQQGLTLVKSVKTSQMYKKINHYRNMFVIYSITALFVISIFTLLLYRLIHKPLKKLVKAFRQVENGNMEVEIKHHSKDEFRHIFTRFNAMISNLRDLIDQVYKQNLLIKQAELKQLQTQINPHFLYNSFFVLHRWIRYGFIEEAELFSRHLGNYFQFVTRSSAEEIQLEREVEHARTYTEIQSMRFSRRIQVRFEELPSGLGNILVPRLILQPIIENAFEHGLEDKRQNGLLVVHFLSESNRLHMIFEDNGDQLADTKLVVMKRELIDSETITEITGLTNIHKRLQIRFGEHSGISHERSELGGLKVTLTIPIET</sequence>
<comment type="caution">
    <text evidence="14">The sequence shown here is derived from an EMBL/GenBank/DDBJ whole genome shotgun (WGS) entry which is preliminary data.</text>
</comment>
<protein>
    <recommendedName>
        <fullName evidence="13">HAMP domain-containing protein</fullName>
    </recommendedName>
</protein>
<accession>A0A1C1A3F3</accession>
<dbReference type="PROSITE" id="PS50885">
    <property type="entry name" value="HAMP"/>
    <property type="match status" value="1"/>
</dbReference>
<dbReference type="GO" id="GO:0000155">
    <property type="term" value="F:phosphorelay sensor kinase activity"/>
    <property type="evidence" value="ECO:0007669"/>
    <property type="project" value="InterPro"/>
</dbReference>
<dbReference type="SUPFAM" id="SSF158472">
    <property type="entry name" value="HAMP domain-like"/>
    <property type="match status" value="1"/>
</dbReference>
<evidence type="ECO:0000256" key="12">
    <source>
        <dbReference type="SAM" id="Phobius"/>
    </source>
</evidence>
<dbReference type="GO" id="GO:0005886">
    <property type="term" value="C:plasma membrane"/>
    <property type="evidence" value="ECO:0007669"/>
    <property type="project" value="UniProtKB-SubCell"/>
</dbReference>
<keyword evidence="10" id="KW-0902">Two-component regulatory system</keyword>
<dbReference type="STRING" id="512399.A8709_13330"/>
<feature type="domain" description="HAMP" evidence="13">
    <location>
        <begin position="303"/>
        <end position="355"/>
    </location>
</feature>
<feature type="transmembrane region" description="Helical" evidence="12">
    <location>
        <begin position="283"/>
        <end position="305"/>
    </location>
</feature>
<evidence type="ECO:0000256" key="5">
    <source>
        <dbReference type="ARBA" id="ARBA00022692"/>
    </source>
</evidence>
<keyword evidence="2" id="KW-1003">Cell membrane</keyword>
<dbReference type="RefSeq" id="WP_065851999.1">
    <property type="nucleotide sequence ID" value="NZ_LYPC01000014.1"/>
</dbReference>
<comment type="subcellular location">
    <subcellularLocation>
        <location evidence="1">Cell membrane</location>
        <topology evidence="1">Multi-pass membrane protein</topology>
    </subcellularLocation>
</comment>
<keyword evidence="15" id="KW-1185">Reference proteome</keyword>
<evidence type="ECO:0000256" key="11">
    <source>
        <dbReference type="ARBA" id="ARBA00023136"/>
    </source>
</evidence>
<evidence type="ECO:0000256" key="7">
    <source>
        <dbReference type="ARBA" id="ARBA00022777"/>
    </source>
</evidence>
<keyword evidence="5 12" id="KW-0812">Transmembrane</keyword>
<dbReference type="EMBL" id="LYPC01000014">
    <property type="protein sequence ID" value="OCT15089.1"/>
    <property type="molecule type" value="Genomic_DNA"/>
</dbReference>
<proteinExistence type="predicted"/>
<dbReference type="InterPro" id="IPR050640">
    <property type="entry name" value="Bact_2-comp_sensor_kinase"/>
</dbReference>
<dbReference type="SUPFAM" id="SSF55874">
    <property type="entry name" value="ATPase domain of HSP90 chaperone/DNA topoisomerase II/histidine kinase"/>
    <property type="match status" value="1"/>
</dbReference>
<reference evidence="15" key="1">
    <citation type="submission" date="2016-05" db="EMBL/GenBank/DDBJ databases">
        <title>Paenibacillus oryzae. sp. nov., isolated from the rice root.</title>
        <authorList>
            <person name="Zhang J."/>
            <person name="Zhang X."/>
        </authorList>
    </citation>
    <scope>NUCLEOTIDE SEQUENCE [LARGE SCALE GENOMIC DNA]</scope>
    <source>
        <strain evidence="15">KCTC13222</strain>
    </source>
</reference>
<dbReference type="AlphaFoldDB" id="A0A1C1A3F3"/>
<dbReference type="PANTHER" id="PTHR34220:SF11">
    <property type="entry name" value="SENSOR PROTEIN KINASE HPTS"/>
    <property type="match status" value="1"/>
</dbReference>
<dbReference type="Pfam" id="PF06580">
    <property type="entry name" value="His_kinase"/>
    <property type="match status" value="1"/>
</dbReference>
<evidence type="ECO:0000313" key="15">
    <source>
        <dbReference type="Proteomes" id="UP000093309"/>
    </source>
</evidence>
<evidence type="ECO:0000256" key="3">
    <source>
        <dbReference type="ARBA" id="ARBA00022553"/>
    </source>
</evidence>
<evidence type="ECO:0000256" key="2">
    <source>
        <dbReference type="ARBA" id="ARBA00022475"/>
    </source>
</evidence>
<keyword evidence="7" id="KW-0418">Kinase</keyword>
<gene>
    <name evidence="14" type="ORF">A8709_13330</name>
</gene>
<keyword evidence="6" id="KW-0547">Nucleotide-binding</keyword>